<dbReference type="InterPro" id="IPR045297">
    <property type="entry name" value="Complex1_LYR_LYRM4"/>
</dbReference>
<dbReference type="FunCoup" id="A0A0G4EBN2">
    <property type="interactions" value="138"/>
</dbReference>
<dbReference type="VEuPathDB" id="CryptoDB:Vbra_11084"/>
<dbReference type="Proteomes" id="UP000041254">
    <property type="component" value="Unassembled WGS sequence"/>
</dbReference>
<reference evidence="2 3" key="1">
    <citation type="submission" date="2014-11" db="EMBL/GenBank/DDBJ databases">
        <authorList>
            <person name="Zhu J."/>
            <person name="Qi W."/>
            <person name="Song R."/>
        </authorList>
    </citation>
    <scope>NUCLEOTIDE SEQUENCE [LARGE SCALE GENOMIC DNA]</scope>
</reference>
<dbReference type="InterPro" id="IPR056326">
    <property type="entry name" value="ISD11"/>
</dbReference>
<dbReference type="GO" id="GO:1990221">
    <property type="term" value="C:L-cysteine desulfurase complex"/>
    <property type="evidence" value="ECO:0007669"/>
    <property type="project" value="TreeGrafter"/>
</dbReference>
<dbReference type="AlphaFoldDB" id="A0A0G4EBN2"/>
<dbReference type="EMBL" id="CDMY01000098">
    <property type="protein sequence ID" value="CEL92700.1"/>
    <property type="molecule type" value="Genomic_DNA"/>
</dbReference>
<evidence type="ECO:0000313" key="3">
    <source>
        <dbReference type="Proteomes" id="UP000041254"/>
    </source>
</evidence>
<proteinExistence type="inferred from homology"/>
<dbReference type="PANTHER" id="PTHR13166">
    <property type="entry name" value="PROTEIN C6ORF149"/>
    <property type="match status" value="1"/>
</dbReference>
<dbReference type="OrthoDB" id="275715at2759"/>
<evidence type="ECO:0000313" key="2">
    <source>
        <dbReference type="EMBL" id="CEL92700.1"/>
    </source>
</evidence>
<dbReference type="GO" id="GO:0005739">
    <property type="term" value="C:mitochondrion"/>
    <property type="evidence" value="ECO:0007669"/>
    <property type="project" value="TreeGrafter"/>
</dbReference>
<protein>
    <submittedName>
        <fullName evidence="2">Uncharacterized protein</fullName>
    </submittedName>
</protein>
<dbReference type="GO" id="GO:0016226">
    <property type="term" value="P:iron-sulfur cluster assembly"/>
    <property type="evidence" value="ECO:0007669"/>
    <property type="project" value="InterPro"/>
</dbReference>
<dbReference type="InterPro" id="IPR051522">
    <property type="entry name" value="ISC_assembly_LYR"/>
</dbReference>
<organism evidence="2 3">
    <name type="scientific">Vitrella brassicaformis (strain CCMP3155)</name>
    <dbReference type="NCBI Taxonomy" id="1169540"/>
    <lineage>
        <taxon>Eukaryota</taxon>
        <taxon>Sar</taxon>
        <taxon>Alveolata</taxon>
        <taxon>Colpodellida</taxon>
        <taxon>Vitrellaceae</taxon>
        <taxon>Vitrella</taxon>
    </lineage>
</organism>
<dbReference type="InParanoid" id="A0A0G4EBN2"/>
<dbReference type="PANTHER" id="PTHR13166:SF7">
    <property type="entry name" value="LYR MOTIF-CONTAINING PROTEIN 4"/>
    <property type="match status" value="1"/>
</dbReference>
<dbReference type="Pfam" id="PF23511">
    <property type="entry name" value="Microp_apicomplexa_7"/>
    <property type="match status" value="1"/>
</dbReference>
<dbReference type="CDD" id="cd20264">
    <property type="entry name" value="Complex1_LYR_LYRM4"/>
    <property type="match status" value="1"/>
</dbReference>
<gene>
    <name evidence="2" type="ORF">Vbra_11084</name>
</gene>
<accession>A0A0G4EBN2</accession>
<comment type="similarity">
    <text evidence="1">Belongs to the complex I LYR family.</text>
</comment>
<keyword evidence="3" id="KW-1185">Reference proteome</keyword>
<dbReference type="OMA" id="FKSPMFR"/>
<evidence type="ECO:0000256" key="1">
    <source>
        <dbReference type="ARBA" id="ARBA00009508"/>
    </source>
</evidence>
<sequence>MSVGEMTHLYRQILRTANRFDDKNFRLYFIRRAHEDFRSFYHSQESKSLGEEGEGEGRQSFLRRMEEHLAMLQRQTAIGHMYWHEGIHAKR</sequence>
<name>A0A0G4EBN2_VITBC</name>